<dbReference type="Gene3D" id="1.10.8.60">
    <property type="match status" value="1"/>
</dbReference>
<dbReference type="GO" id="GO:0006270">
    <property type="term" value="P:DNA replication initiation"/>
    <property type="evidence" value="ECO:0007669"/>
    <property type="project" value="TreeGrafter"/>
</dbReference>
<proteinExistence type="predicted"/>
<protein>
    <submittedName>
        <fullName evidence="1">Uncharacterized protein</fullName>
    </submittedName>
</protein>
<sequence length="226" mass="24127">MNDTQLPLPLPMRPAMGRDDFFVAPSNAMALAFVDIWPNWPSNRLAVVGQESAGKSHLAAVWARVSGARVMRACDVNAADVPDLASGPLAIEDMHVPMGAETERALFHLHNLIAAEGHSLMVTGRGAPSSWPITLPDLASRLQAITMAEVAAPDDQLLSALLIKHFSDRQVTVSPAVIAYVIPRIERSFAAVEAIAQQLDAAALAGQKPITRSLARTLLDTDDAEA</sequence>
<dbReference type="STRING" id="266809.PM03_02765"/>
<accession>A0A0P1F490</accession>
<dbReference type="Gene3D" id="3.40.50.300">
    <property type="entry name" value="P-loop containing nucleotide triphosphate hydrolases"/>
    <property type="match status" value="1"/>
</dbReference>
<dbReference type="AlphaFoldDB" id="A0A0P1F490"/>
<dbReference type="RefSeq" id="WP_038004810.1">
    <property type="nucleotide sequence ID" value="NZ_CP107618.1"/>
</dbReference>
<dbReference type="PANTHER" id="PTHR30050">
    <property type="entry name" value="CHROMOSOMAL REPLICATION INITIATOR PROTEIN DNAA"/>
    <property type="match status" value="1"/>
</dbReference>
<dbReference type="SUPFAM" id="SSF52540">
    <property type="entry name" value="P-loop containing nucleoside triphosphate hydrolases"/>
    <property type="match status" value="1"/>
</dbReference>
<dbReference type="EMBL" id="CYRX01000033">
    <property type="protein sequence ID" value="CUH62166.1"/>
    <property type="molecule type" value="Genomic_DNA"/>
</dbReference>
<organism evidence="1 2">
    <name type="scientific">Thalassobacter stenotrophicus</name>
    <dbReference type="NCBI Taxonomy" id="266809"/>
    <lineage>
        <taxon>Bacteria</taxon>
        <taxon>Pseudomonadati</taxon>
        <taxon>Pseudomonadota</taxon>
        <taxon>Alphaproteobacteria</taxon>
        <taxon>Rhodobacterales</taxon>
        <taxon>Roseobacteraceae</taxon>
        <taxon>Thalassobacter</taxon>
    </lineage>
</organism>
<evidence type="ECO:0000313" key="1">
    <source>
        <dbReference type="EMBL" id="CUH62166.1"/>
    </source>
</evidence>
<reference evidence="1 2" key="1">
    <citation type="submission" date="2015-09" db="EMBL/GenBank/DDBJ databases">
        <authorList>
            <consortium name="Swine Surveillance"/>
        </authorList>
    </citation>
    <scope>NUCLEOTIDE SEQUENCE [LARGE SCALE GENOMIC DNA]</scope>
    <source>
        <strain evidence="1 2">CECT 5294</strain>
    </source>
</reference>
<dbReference type="Proteomes" id="UP000051298">
    <property type="component" value="Unassembled WGS sequence"/>
</dbReference>
<dbReference type="InterPro" id="IPR027417">
    <property type="entry name" value="P-loop_NTPase"/>
</dbReference>
<name>A0A0P1F490_9RHOB</name>
<dbReference type="GO" id="GO:0005886">
    <property type="term" value="C:plasma membrane"/>
    <property type="evidence" value="ECO:0007669"/>
    <property type="project" value="TreeGrafter"/>
</dbReference>
<dbReference type="PANTHER" id="PTHR30050:SF5">
    <property type="entry name" value="DNAA REGULATORY INACTIVATOR HDA"/>
    <property type="match status" value="1"/>
</dbReference>
<dbReference type="eggNOG" id="COG0593">
    <property type="taxonomic scope" value="Bacteria"/>
</dbReference>
<evidence type="ECO:0000313" key="2">
    <source>
        <dbReference type="Proteomes" id="UP000051298"/>
    </source>
</evidence>
<gene>
    <name evidence="1" type="primary">hda</name>
    <name evidence="1" type="ORF">THS5294_03480</name>
</gene>
<dbReference type="GO" id="GO:0003688">
    <property type="term" value="F:DNA replication origin binding"/>
    <property type="evidence" value="ECO:0007669"/>
    <property type="project" value="TreeGrafter"/>
</dbReference>